<feature type="domain" description="Glycoside hydrolase family 5 C-terminal" evidence="7">
    <location>
        <begin position="455"/>
        <end position="529"/>
    </location>
</feature>
<evidence type="ECO:0000256" key="4">
    <source>
        <dbReference type="RuleBase" id="RU361153"/>
    </source>
</evidence>
<dbReference type="GO" id="GO:1901136">
    <property type="term" value="P:carbohydrate derivative catabolic process"/>
    <property type="evidence" value="ECO:0007669"/>
    <property type="project" value="UniProtKB-ARBA"/>
</dbReference>
<comment type="similarity">
    <text evidence="1 4">Belongs to the glycosyl hydrolase 5 (cellulase A) family.</text>
</comment>
<dbReference type="Pfam" id="PF00150">
    <property type="entry name" value="Cellulase"/>
    <property type="match status" value="2"/>
</dbReference>
<dbReference type="InterPro" id="IPR041036">
    <property type="entry name" value="GH5_C"/>
</dbReference>
<feature type="chain" id="PRO_5035172156" description="Endoglycoceramidase" evidence="5">
    <location>
        <begin position="25"/>
        <end position="556"/>
    </location>
</feature>
<keyword evidence="9" id="KW-1185">Reference proteome</keyword>
<dbReference type="Proteomes" id="UP000785679">
    <property type="component" value="Unassembled WGS sequence"/>
</dbReference>
<dbReference type="PANTHER" id="PTHR31308:SF3">
    <property type="entry name" value="ENDOGLYCOCERAMIDASE"/>
    <property type="match status" value="1"/>
</dbReference>
<evidence type="ECO:0000256" key="5">
    <source>
        <dbReference type="SAM" id="SignalP"/>
    </source>
</evidence>
<evidence type="ECO:0008006" key="10">
    <source>
        <dbReference type="Google" id="ProtNLM"/>
    </source>
</evidence>
<dbReference type="GO" id="GO:0004553">
    <property type="term" value="F:hydrolase activity, hydrolyzing O-glycosyl compounds"/>
    <property type="evidence" value="ECO:0007669"/>
    <property type="project" value="InterPro"/>
</dbReference>
<keyword evidence="5" id="KW-0732">Signal</keyword>
<dbReference type="AlphaFoldDB" id="A0A8J8NF56"/>
<dbReference type="InterPro" id="IPR017853">
    <property type="entry name" value="GH"/>
</dbReference>
<sequence>MSLSNRSKHLLAASLLLLGVFAQSGEITVNTTSRFMIDGARRTTIFHGVNVVYKVDPYIPTMNSTFDPQLSLNDEDIENMVKWGFNFVRLGVMWEAVERQKGVYDDNYLSQVNTLINKLGARGIYTMVDAHQDVFARSICGEGMPTFYISDDVIDHTCQGPDLPWATALYGKCVPMASFNFKKDENGNPLISECNKNSFVRYYSTAESISAFDMLYTNKNGLQDAFIAYWDKVSSYFAANQYVIGYDPINEPYPADYLKDNSIAMTPGKFDMVKLQPLYEKVYGVYQKYSNKKIMYYEPGQFPDTVGVDGGKIFPLGFTQAPGGNSTNQLQTQVLNDHSYCCQKDPTMCATGEPPLSRSEECLSWHKLRIGTRHRDAQRYQVPLIVSEFGACTASMACAQEIRSVADTCDEYQVGWAYWEFKKYRDLTTTAGQSSEGVYEDDGTLQVNKIRALARTYFKAVQGSPKYMKFNADNGVYDAVFTYDATITEPTILFKSNEYFYPNGYRVVMFNGEGMSLKANQYQIVQRANFVNDLEIHITDAALHGQDLEVLVLPQN</sequence>
<feature type="domain" description="Glycoside hydrolase family 5" evidence="6">
    <location>
        <begin position="72"/>
        <end position="137"/>
    </location>
</feature>
<dbReference type="EMBL" id="RRYP01017957">
    <property type="protein sequence ID" value="TNV73857.1"/>
    <property type="molecule type" value="Genomic_DNA"/>
</dbReference>
<name>A0A8J8NF56_HALGN</name>
<keyword evidence="3 4" id="KW-0326">Glycosidase</keyword>
<evidence type="ECO:0000256" key="1">
    <source>
        <dbReference type="ARBA" id="ARBA00005641"/>
    </source>
</evidence>
<dbReference type="OrthoDB" id="1887033at2759"/>
<evidence type="ECO:0000259" key="6">
    <source>
        <dbReference type="Pfam" id="PF00150"/>
    </source>
</evidence>
<dbReference type="Gene3D" id="2.60.40.1180">
    <property type="entry name" value="Golgi alpha-mannosidase II"/>
    <property type="match status" value="1"/>
</dbReference>
<dbReference type="GO" id="GO:0000272">
    <property type="term" value="P:polysaccharide catabolic process"/>
    <property type="evidence" value="ECO:0007669"/>
    <property type="project" value="InterPro"/>
</dbReference>
<dbReference type="Pfam" id="PF18564">
    <property type="entry name" value="Glyco_hydro_5_C"/>
    <property type="match status" value="1"/>
</dbReference>
<feature type="domain" description="Glycoside hydrolase family 5" evidence="6">
    <location>
        <begin position="215"/>
        <end position="423"/>
    </location>
</feature>
<reference evidence="8" key="1">
    <citation type="submission" date="2019-06" db="EMBL/GenBank/DDBJ databases">
        <authorList>
            <person name="Zheng W."/>
        </authorList>
    </citation>
    <scope>NUCLEOTIDE SEQUENCE</scope>
    <source>
        <strain evidence="8">QDHG01</strain>
    </source>
</reference>
<proteinExistence type="inferred from homology"/>
<evidence type="ECO:0000313" key="8">
    <source>
        <dbReference type="EMBL" id="TNV73857.1"/>
    </source>
</evidence>
<evidence type="ECO:0000256" key="3">
    <source>
        <dbReference type="ARBA" id="ARBA00023295"/>
    </source>
</evidence>
<comment type="caution">
    <text evidence="8">The sequence shown here is derived from an EMBL/GenBank/DDBJ whole genome shotgun (WGS) entry which is preliminary data.</text>
</comment>
<dbReference type="Gene3D" id="3.20.20.80">
    <property type="entry name" value="Glycosidases"/>
    <property type="match status" value="1"/>
</dbReference>
<dbReference type="InterPro" id="IPR052066">
    <property type="entry name" value="Glycosphingolipid_Hydrolases"/>
</dbReference>
<dbReference type="PANTHER" id="PTHR31308">
    <property type="match status" value="1"/>
</dbReference>
<dbReference type="InterPro" id="IPR013780">
    <property type="entry name" value="Glyco_hydro_b"/>
</dbReference>
<accession>A0A8J8NF56</accession>
<evidence type="ECO:0000259" key="7">
    <source>
        <dbReference type="Pfam" id="PF18564"/>
    </source>
</evidence>
<evidence type="ECO:0000256" key="2">
    <source>
        <dbReference type="ARBA" id="ARBA00022801"/>
    </source>
</evidence>
<dbReference type="SUPFAM" id="SSF51445">
    <property type="entry name" value="(Trans)glycosidases"/>
    <property type="match status" value="1"/>
</dbReference>
<organism evidence="8 9">
    <name type="scientific">Halteria grandinella</name>
    <dbReference type="NCBI Taxonomy" id="5974"/>
    <lineage>
        <taxon>Eukaryota</taxon>
        <taxon>Sar</taxon>
        <taxon>Alveolata</taxon>
        <taxon>Ciliophora</taxon>
        <taxon>Intramacronucleata</taxon>
        <taxon>Spirotrichea</taxon>
        <taxon>Stichotrichia</taxon>
        <taxon>Sporadotrichida</taxon>
        <taxon>Halteriidae</taxon>
        <taxon>Halteria</taxon>
    </lineage>
</organism>
<protein>
    <recommendedName>
        <fullName evidence="10">Endoglycoceramidase</fullName>
    </recommendedName>
</protein>
<gene>
    <name evidence="8" type="ORF">FGO68_gene2457</name>
</gene>
<dbReference type="InterPro" id="IPR001547">
    <property type="entry name" value="Glyco_hydro_5"/>
</dbReference>
<feature type="signal peptide" evidence="5">
    <location>
        <begin position="1"/>
        <end position="24"/>
    </location>
</feature>
<keyword evidence="2 4" id="KW-0378">Hydrolase</keyword>
<dbReference type="GO" id="GO:0016042">
    <property type="term" value="P:lipid catabolic process"/>
    <property type="evidence" value="ECO:0007669"/>
    <property type="project" value="UniProtKB-ARBA"/>
</dbReference>
<evidence type="ECO:0000313" key="9">
    <source>
        <dbReference type="Proteomes" id="UP000785679"/>
    </source>
</evidence>